<dbReference type="Proteomes" id="UP000477782">
    <property type="component" value="Unassembled WGS sequence"/>
</dbReference>
<dbReference type="InterPro" id="IPR036188">
    <property type="entry name" value="FAD/NAD-bd_sf"/>
</dbReference>
<evidence type="ECO:0000259" key="7">
    <source>
        <dbReference type="Pfam" id="PF05199"/>
    </source>
</evidence>
<name>A0A6M0QX41_9RHOB</name>
<comment type="caution">
    <text evidence="8">The sequence shown here is derived from an EMBL/GenBank/DDBJ whole genome shotgun (WGS) entry which is preliminary data.</text>
</comment>
<comment type="similarity">
    <text evidence="2">Belongs to the GMC oxidoreductase family.</text>
</comment>
<organism evidence="8 9">
    <name type="scientific">Tabrizicola oligotrophica</name>
    <dbReference type="NCBI Taxonomy" id="2710650"/>
    <lineage>
        <taxon>Bacteria</taxon>
        <taxon>Pseudomonadati</taxon>
        <taxon>Pseudomonadota</taxon>
        <taxon>Alphaproteobacteria</taxon>
        <taxon>Rhodobacterales</taxon>
        <taxon>Paracoccaceae</taxon>
        <taxon>Tabrizicola</taxon>
    </lineage>
</organism>
<keyword evidence="4" id="KW-0274">FAD</keyword>
<dbReference type="InterPro" id="IPR007867">
    <property type="entry name" value="GMC_OxRtase_C"/>
</dbReference>
<dbReference type="AlphaFoldDB" id="A0A6M0QX41"/>
<comment type="cofactor">
    <cofactor evidence="1">
        <name>FAD</name>
        <dbReference type="ChEBI" id="CHEBI:57692"/>
    </cofactor>
</comment>
<proteinExistence type="inferred from homology"/>
<evidence type="ECO:0000313" key="9">
    <source>
        <dbReference type="Proteomes" id="UP000477782"/>
    </source>
</evidence>
<dbReference type="Pfam" id="PF13450">
    <property type="entry name" value="NAD_binding_8"/>
    <property type="match status" value="1"/>
</dbReference>
<dbReference type="SUPFAM" id="SSF51905">
    <property type="entry name" value="FAD/NAD(P)-binding domain"/>
    <property type="match status" value="1"/>
</dbReference>
<gene>
    <name evidence="8" type="ORF">G4Z14_17405</name>
</gene>
<dbReference type="GO" id="GO:0050660">
    <property type="term" value="F:flavin adenine dinucleotide binding"/>
    <property type="evidence" value="ECO:0007669"/>
    <property type="project" value="InterPro"/>
</dbReference>
<evidence type="ECO:0000256" key="3">
    <source>
        <dbReference type="ARBA" id="ARBA00022630"/>
    </source>
</evidence>
<evidence type="ECO:0000256" key="5">
    <source>
        <dbReference type="ARBA" id="ARBA00023002"/>
    </source>
</evidence>
<dbReference type="InterPro" id="IPR000172">
    <property type="entry name" value="GMC_OxRdtase_N"/>
</dbReference>
<evidence type="ECO:0000259" key="6">
    <source>
        <dbReference type="Pfam" id="PF00732"/>
    </source>
</evidence>
<dbReference type="Pfam" id="PF00732">
    <property type="entry name" value="GMC_oxred_N"/>
    <property type="match status" value="1"/>
</dbReference>
<evidence type="ECO:0000313" key="8">
    <source>
        <dbReference type="EMBL" id="NEY92068.1"/>
    </source>
</evidence>
<sequence>MDADLIIIGSGIGGATLAAALAPSGQKILILEKGERLLPAPEARDDVAIFRRGHYAPTETWMGSDGTPFVAGNYYVVGGNSKFFGAVMYRYRETDFQPRAHLQGASPGWPMSYAELEPWYGRAEALYKVRGTAGEDPTEPPHSTAYGFPPVPDEPVMQKVRARLAKAGAHPSSLPLAIDIDSWLAEGKTGWDAFPNTGKGKIDAESGPLTEALAHPNVRLRTGAEVLRLETDASGHRVVAAIVRAGGREERLTARAFAVAAGAIQSAALLLRSANAAHPAGLANGSDQVGRNFMNHNSSAMLTIDPRLRNTSVYQKTISFNDFYDADPETGRPLGNVQGLGRITAPILKANMPLLPMPLARLVAGYAFGWFLQSEDLPNPESRVMVQDGQIVMHWQRSNMAAHQALIARTKAVMKRAGFPIVLVHTFGRKTTSHQCGTARLGDDPARSVVNPELRAHQIRNMWIADASVLPTSAAVNPALTVAALVLRAAESVKRFLKDAA</sequence>
<dbReference type="GO" id="GO:0016614">
    <property type="term" value="F:oxidoreductase activity, acting on CH-OH group of donors"/>
    <property type="evidence" value="ECO:0007669"/>
    <property type="project" value="InterPro"/>
</dbReference>
<accession>A0A6M0QX41</accession>
<dbReference type="PANTHER" id="PTHR42784">
    <property type="entry name" value="PYRANOSE 2-OXIDASE"/>
    <property type="match status" value="1"/>
</dbReference>
<feature type="domain" description="Glucose-methanol-choline oxidoreductase N-terminal" evidence="6">
    <location>
        <begin position="65"/>
        <end position="296"/>
    </location>
</feature>
<reference evidence="8 9" key="1">
    <citation type="submission" date="2020-02" db="EMBL/GenBank/DDBJ databases">
        <authorList>
            <person name="Chen W.-M."/>
        </authorList>
    </citation>
    <scope>NUCLEOTIDE SEQUENCE [LARGE SCALE GENOMIC DNA]</scope>
    <source>
        <strain evidence="8 9">KMS-5</strain>
    </source>
</reference>
<dbReference type="RefSeq" id="WP_164628052.1">
    <property type="nucleotide sequence ID" value="NZ_JAAIVJ010000019.1"/>
</dbReference>
<protein>
    <submittedName>
        <fullName evidence="8">GMC family oxidoreductase</fullName>
    </submittedName>
</protein>
<dbReference type="EMBL" id="JAAIVJ010000019">
    <property type="protein sequence ID" value="NEY92068.1"/>
    <property type="molecule type" value="Genomic_DNA"/>
</dbReference>
<evidence type="ECO:0000256" key="2">
    <source>
        <dbReference type="ARBA" id="ARBA00010790"/>
    </source>
</evidence>
<dbReference type="Pfam" id="PF05199">
    <property type="entry name" value="GMC_oxred_C"/>
    <property type="match status" value="1"/>
</dbReference>
<feature type="domain" description="Glucose-methanol-choline oxidoreductase C-terminal" evidence="7">
    <location>
        <begin position="430"/>
        <end position="485"/>
    </location>
</feature>
<evidence type="ECO:0000256" key="4">
    <source>
        <dbReference type="ARBA" id="ARBA00022827"/>
    </source>
</evidence>
<keyword evidence="3" id="KW-0285">Flavoprotein</keyword>
<dbReference type="InterPro" id="IPR051473">
    <property type="entry name" value="P2Ox-like"/>
</dbReference>
<keyword evidence="9" id="KW-1185">Reference proteome</keyword>
<keyword evidence="5" id="KW-0560">Oxidoreductase</keyword>
<evidence type="ECO:0000256" key="1">
    <source>
        <dbReference type="ARBA" id="ARBA00001974"/>
    </source>
</evidence>
<dbReference type="Gene3D" id="3.50.50.60">
    <property type="entry name" value="FAD/NAD(P)-binding domain"/>
    <property type="match status" value="2"/>
</dbReference>
<dbReference type="PANTHER" id="PTHR42784:SF1">
    <property type="entry name" value="PYRANOSE 2-OXIDASE"/>
    <property type="match status" value="1"/>
</dbReference>